<sequence length="118" mass="13068">MRAKDELGRFGEEVACRHLAQAGAAILDRNWRCRDGELDIVVRDGGALVFCEVKTRSSTRFGSAAEAVVGPKAARIRRLAARWLAEHPHPPSPVRFDVVLVFRPRQGPVSVEHLRGAF</sequence>
<protein>
    <recommendedName>
        <fullName evidence="2">UPF0102 protein MXD59_10380</fullName>
    </recommendedName>
</protein>
<dbReference type="RefSeq" id="WP_248813233.1">
    <property type="nucleotide sequence ID" value="NZ_JALKFT010000008.1"/>
</dbReference>
<dbReference type="Pfam" id="PF02021">
    <property type="entry name" value="UPF0102"/>
    <property type="match status" value="1"/>
</dbReference>
<gene>
    <name evidence="3" type="ORF">MXD59_10380</name>
</gene>
<evidence type="ECO:0000256" key="1">
    <source>
        <dbReference type="ARBA" id="ARBA00006738"/>
    </source>
</evidence>
<dbReference type="InterPro" id="IPR011335">
    <property type="entry name" value="Restrct_endonuc-II-like"/>
</dbReference>
<dbReference type="Proteomes" id="UP001201873">
    <property type="component" value="Unassembled WGS sequence"/>
</dbReference>
<dbReference type="Gene3D" id="3.40.1350.10">
    <property type="match status" value="1"/>
</dbReference>
<dbReference type="InterPro" id="IPR011856">
    <property type="entry name" value="tRNA_endonuc-like_dom_sf"/>
</dbReference>
<accession>A0ABT0JXA4</accession>
<comment type="caution">
    <text evidence="3">The sequence shown here is derived from an EMBL/GenBank/DDBJ whole genome shotgun (WGS) entry which is preliminary data.</text>
</comment>
<organism evidence="3 4">
    <name type="scientific">Frankia umida</name>
    <dbReference type="NCBI Taxonomy" id="573489"/>
    <lineage>
        <taxon>Bacteria</taxon>
        <taxon>Bacillati</taxon>
        <taxon>Actinomycetota</taxon>
        <taxon>Actinomycetes</taxon>
        <taxon>Frankiales</taxon>
        <taxon>Frankiaceae</taxon>
        <taxon>Frankia</taxon>
    </lineage>
</organism>
<dbReference type="SUPFAM" id="SSF52980">
    <property type="entry name" value="Restriction endonuclease-like"/>
    <property type="match status" value="1"/>
</dbReference>
<dbReference type="PANTHER" id="PTHR34039:SF1">
    <property type="entry name" value="UPF0102 PROTEIN YRAN"/>
    <property type="match status" value="1"/>
</dbReference>
<evidence type="ECO:0000313" key="4">
    <source>
        <dbReference type="Proteomes" id="UP001201873"/>
    </source>
</evidence>
<dbReference type="InterPro" id="IPR003509">
    <property type="entry name" value="UPF0102_YraN-like"/>
</dbReference>
<dbReference type="PANTHER" id="PTHR34039">
    <property type="entry name" value="UPF0102 PROTEIN YRAN"/>
    <property type="match status" value="1"/>
</dbReference>
<name>A0ABT0JXA4_9ACTN</name>
<keyword evidence="4" id="KW-1185">Reference proteome</keyword>
<evidence type="ECO:0000313" key="3">
    <source>
        <dbReference type="EMBL" id="MCK9876176.1"/>
    </source>
</evidence>
<dbReference type="NCBIfam" id="TIGR00252">
    <property type="entry name" value="YraN family protein"/>
    <property type="match status" value="1"/>
</dbReference>
<evidence type="ECO:0000256" key="2">
    <source>
        <dbReference type="HAMAP-Rule" id="MF_00048"/>
    </source>
</evidence>
<dbReference type="NCBIfam" id="NF009150">
    <property type="entry name" value="PRK12497.1-3"/>
    <property type="match status" value="1"/>
</dbReference>
<comment type="similarity">
    <text evidence="1 2">Belongs to the UPF0102 family.</text>
</comment>
<dbReference type="CDD" id="cd20736">
    <property type="entry name" value="PoNe_Nuclease"/>
    <property type="match status" value="1"/>
</dbReference>
<proteinExistence type="inferred from homology"/>
<dbReference type="NCBIfam" id="NF009154">
    <property type="entry name" value="PRK12497.3-3"/>
    <property type="match status" value="1"/>
</dbReference>
<dbReference type="EMBL" id="JALKFT010000008">
    <property type="protein sequence ID" value="MCK9876176.1"/>
    <property type="molecule type" value="Genomic_DNA"/>
</dbReference>
<dbReference type="HAMAP" id="MF_00048">
    <property type="entry name" value="UPF0102"/>
    <property type="match status" value="1"/>
</dbReference>
<reference evidence="3 4" key="1">
    <citation type="submission" date="2022-04" db="EMBL/GenBank/DDBJ databases">
        <title>Genome diversity in the genus Frankia.</title>
        <authorList>
            <person name="Carlos-Shanley C."/>
            <person name="Hahn D."/>
        </authorList>
    </citation>
    <scope>NUCLEOTIDE SEQUENCE [LARGE SCALE GENOMIC DNA]</scope>
    <source>
        <strain evidence="3 4">Ag45/Mut15</strain>
    </source>
</reference>